<sequence>MASKTLCLFLPVKSLVIVIR</sequence>
<protein>
    <submittedName>
        <fullName evidence="1">Uncharacterized protein</fullName>
    </submittedName>
</protein>
<dbReference type="AlphaFoldDB" id="A0A0E9T3N9"/>
<organism evidence="1">
    <name type="scientific">Anguilla anguilla</name>
    <name type="common">European freshwater eel</name>
    <name type="synonym">Muraena anguilla</name>
    <dbReference type="NCBI Taxonomy" id="7936"/>
    <lineage>
        <taxon>Eukaryota</taxon>
        <taxon>Metazoa</taxon>
        <taxon>Chordata</taxon>
        <taxon>Craniata</taxon>
        <taxon>Vertebrata</taxon>
        <taxon>Euteleostomi</taxon>
        <taxon>Actinopterygii</taxon>
        <taxon>Neopterygii</taxon>
        <taxon>Teleostei</taxon>
        <taxon>Anguilliformes</taxon>
        <taxon>Anguillidae</taxon>
        <taxon>Anguilla</taxon>
    </lineage>
</organism>
<name>A0A0E9T3N9_ANGAN</name>
<reference evidence="1" key="2">
    <citation type="journal article" date="2015" name="Fish Shellfish Immunol.">
        <title>Early steps in the European eel (Anguilla anguilla)-Vibrio vulnificus interaction in the gills: Role of the RtxA13 toxin.</title>
        <authorList>
            <person name="Callol A."/>
            <person name="Pajuelo D."/>
            <person name="Ebbesson L."/>
            <person name="Teles M."/>
            <person name="MacKenzie S."/>
            <person name="Amaro C."/>
        </authorList>
    </citation>
    <scope>NUCLEOTIDE SEQUENCE</scope>
</reference>
<proteinExistence type="predicted"/>
<dbReference type="EMBL" id="GBXM01060967">
    <property type="protein sequence ID" value="JAH47610.1"/>
    <property type="molecule type" value="Transcribed_RNA"/>
</dbReference>
<evidence type="ECO:0000313" key="1">
    <source>
        <dbReference type="EMBL" id="JAH47610.1"/>
    </source>
</evidence>
<reference evidence="1" key="1">
    <citation type="submission" date="2014-11" db="EMBL/GenBank/DDBJ databases">
        <authorList>
            <person name="Amaro Gonzalez C."/>
        </authorList>
    </citation>
    <scope>NUCLEOTIDE SEQUENCE</scope>
</reference>
<accession>A0A0E9T3N9</accession>